<feature type="transmembrane region" description="Helical" evidence="1">
    <location>
        <begin position="118"/>
        <end position="136"/>
    </location>
</feature>
<feature type="transmembrane region" description="Helical" evidence="1">
    <location>
        <begin position="9"/>
        <end position="31"/>
    </location>
</feature>
<dbReference type="EMBL" id="BFFP01000027">
    <property type="protein sequence ID" value="GBG95175.1"/>
    <property type="molecule type" value="Genomic_DNA"/>
</dbReference>
<evidence type="ECO:0000256" key="1">
    <source>
        <dbReference type="SAM" id="Phobius"/>
    </source>
</evidence>
<reference evidence="2 3" key="1">
    <citation type="journal article" date="2019" name="Int. J. Syst. Evol. Microbiol.">
        <title>Lactobacillus salitolerans sp. nov., a novel lactic acid bacterium isolated from spent mushroom substrates.</title>
        <authorList>
            <person name="Tohno M."/>
            <person name="Tanizawa Y."/>
            <person name="Kojima Y."/>
            <person name="Sakamoto M."/>
            <person name="Nakamura Y."/>
            <person name="Ohkuma M."/>
            <person name="Kobayashi H."/>
        </authorList>
    </citation>
    <scope>NUCLEOTIDE SEQUENCE [LARGE SCALE GENOMIC DNA]</scope>
    <source>
        <strain evidence="2 3">YK43</strain>
    </source>
</reference>
<keyword evidence="1" id="KW-1133">Transmembrane helix</keyword>
<feature type="transmembrane region" description="Helical" evidence="1">
    <location>
        <begin position="51"/>
        <end position="75"/>
    </location>
</feature>
<keyword evidence="1" id="KW-0812">Transmembrane</keyword>
<dbReference type="OrthoDB" id="1698302at2"/>
<dbReference type="AlphaFoldDB" id="A0A401IUI9"/>
<gene>
    <name evidence="2" type="ORF">LFYK43_16340</name>
</gene>
<evidence type="ECO:0000313" key="3">
    <source>
        <dbReference type="Proteomes" id="UP000286848"/>
    </source>
</evidence>
<proteinExistence type="predicted"/>
<dbReference type="RefSeq" id="WP_124977266.1">
    <property type="nucleotide sequence ID" value="NZ_BFFP01000027.1"/>
</dbReference>
<sequence length="151" mass="17074">MKRRLINHFLFGLPLGVTYGLLVMLGYSYAWGAHVYSPSTPVFVSASSNSLNVLSFSILIWALMGALFAVAVLIFEMDHWSLARQTLTHFCVTLVGFMALAYLAGWYPLNLTSLSSDVLVFVVIYLVFWFSSMLRTRRNVAAINRKIKKNR</sequence>
<organism evidence="2 3">
    <name type="scientific">Ligilactobacillus salitolerans</name>
    <dbReference type="NCBI Taxonomy" id="1808352"/>
    <lineage>
        <taxon>Bacteria</taxon>
        <taxon>Bacillati</taxon>
        <taxon>Bacillota</taxon>
        <taxon>Bacilli</taxon>
        <taxon>Lactobacillales</taxon>
        <taxon>Lactobacillaceae</taxon>
        <taxon>Ligilactobacillus</taxon>
    </lineage>
</organism>
<keyword evidence="1" id="KW-0472">Membrane</keyword>
<dbReference type="InterPro" id="IPR021560">
    <property type="entry name" value="DUF3021"/>
</dbReference>
<evidence type="ECO:0000313" key="2">
    <source>
        <dbReference type="EMBL" id="GBG95175.1"/>
    </source>
</evidence>
<protein>
    <recommendedName>
        <fullName evidence="4">DUF3021 domain-containing protein</fullName>
    </recommendedName>
</protein>
<keyword evidence="3" id="KW-1185">Reference proteome</keyword>
<comment type="caution">
    <text evidence="2">The sequence shown here is derived from an EMBL/GenBank/DDBJ whole genome shotgun (WGS) entry which is preliminary data.</text>
</comment>
<name>A0A401IUI9_9LACO</name>
<feature type="transmembrane region" description="Helical" evidence="1">
    <location>
        <begin position="87"/>
        <end position="106"/>
    </location>
</feature>
<dbReference type="Proteomes" id="UP000286848">
    <property type="component" value="Unassembled WGS sequence"/>
</dbReference>
<evidence type="ECO:0008006" key="4">
    <source>
        <dbReference type="Google" id="ProtNLM"/>
    </source>
</evidence>
<accession>A0A401IUI9</accession>
<dbReference type="Pfam" id="PF11457">
    <property type="entry name" value="DUF3021"/>
    <property type="match status" value="1"/>
</dbReference>